<sequence length="419" mass="47593">MNRRQFIHTTAIASLASSLAAIPAVAQGKRKPRILLRNGWQSINIGDIAHYLGMMELIKAHGIDADVRFWSSNMENGADTLFQKEFPEVPFFLNDKEKIATAFEECDFLLHGSGSGFVAYKDTMRWHKETGKPFGIIGISLTTINDDVINTLKQADFVYFRDGVSAQKALDLGVPSPPHMGWGPDTAFGVVKLRDDEKALAFMKENNLEEGKFLCCIPRYRWTPFWLVKKGRPFEQFKQDRNDEKKEADHAPYREAIIQVTRQTDMKVLITCEDQTQIPLGKEMIYDPLPDDVKKKVVWRDNYWLTDEALSVYVRSAGLFGNEMHSPIMCIANGIPATVGRWDEQTNKGFMWRDIGLDEWLFTMDDEARVAKIPETILAIAKDPAAAKAKALKARDIVLEKQKEQFDNLKKSLTTLALK</sequence>
<dbReference type="EMBL" id="VAUV01000029">
    <property type="protein sequence ID" value="TLD68252.1"/>
    <property type="molecule type" value="Genomic_DNA"/>
</dbReference>
<feature type="chain" id="PRO_5024450316" evidence="1">
    <location>
        <begin position="27"/>
        <end position="419"/>
    </location>
</feature>
<evidence type="ECO:0000259" key="2">
    <source>
        <dbReference type="Pfam" id="PF04230"/>
    </source>
</evidence>
<dbReference type="GO" id="GO:0016740">
    <property type="term" value="F:transferase activity"/>
    <property type="evidence" value="ECO:0007669"/>
    <property type="project" value="UniProtKB-KW"/>
</dbReference>
<gene>
    <name evidence="3" type="ORF">FEM03_23640</name>
</gene>
<keyword evidence="4" id="KW-1185">Reference proteome</keyword>
<keyword evidence="1" id="KW-0732">Signal</keyword>
<dbReference type="OrthoDB" id="5093983at2"/>
<reference evidence="3 4" key="1">
    <citation type="submission" date="2019-05" db="EMBL/GenBank/DDBJ databases">
        <title>Verrucobacter flavum gen. nov., sp. nov. a new member of the family Verrucomicrobiaceae.</title>
        <authorList>
            <person name="Szuroczki S."/>
            <person name="Abbaszade G."/>
            <person name="Szabo A."/>
            <person name="Felfoldi T."/>
            <person name="Schumann P."/>
            <person name="Boka K."/>
            <person name="Keki Z."/>
            <person name="Toumi M."/>
            <person name="Toth E."/>
        </authorList>
    </citation>
    <scope>NUCLEOTIDE SEQUENCE [LARGE SCALE GENOMIC DNA]</scope>
    <source>
        <strain evidence="3 4">MG-N-17</strain>
    </source>
</reference>
<evidence type="ECO:0000256" key="1">
    <source>
        <dbReference type="SAM" id="SignalP"/>
    </source>
</evidence>
<dbReference type="AlphaFoldDB" id="A0A5R8K7C8"/>
<name>A0A5R8K7C8_9BACT</name>
<feature type="domain" description="Polysaccharide pyruvyl transferase" evidence="2">
    <location>
        <begin position="44"/>
        <end position="338"/>
    </location>
</feature>
<evidence type="ECO:0000313" key="4">
    <source>
        <dbReference type="Proteomes" id="UP000306196"/>
    </source>
</evidence>
<accession>A0A5R8K7C8</accession>
<dbReference type="Proteomes" id="UP000306196">
    <property type="component" value="Unassembled WGS sequence"/>
</dbReference>
<keyword evidence="3" id="KW-0808">Transferase</keyword>
<proteinExistence type="predicted"/>
<dbReference type="RefSeq" id="WP_138088826.1">
    <property type="nucleotide sequence ID" value="NZ_VAUV01000029.1"/>
</dbReference>
<comment type="caution">
    <text evidence="3">The sequence shown here is derived from an EMBL/GenBank/DDBJ whole genome shotgun (WGS) entry which is preliminary data.</text>
</comment>
<organism evidence="3 4">
    <name type="scientific">Phragmitibacter flavus</name>
    <dbReference type="NCBI Taxonomy" id="2576071"/>
    <lineage>
        <taxon>Bacteria</taxon>
        <taxon>Pseudomonadati</taxon>
        <taxon>Verrucomicrobiota</taxon>
        <taxon>Verrucomicrobiia</taxon>
        <taxon>Verrucomicrobiales</taxon>
        <taxon>Verrucomicrobiaceae</taxon>
        <taxon>Phragmitibacter</taxon>
    </lineage>
</organism>
<dbReference type="Pfam" id="PF04230">
    <property type="entry name" value="PS_pyruv_trans"/>
    <property type="match status" value="1"/>
</dbReference>
<evidence type="ECO:0000313" key="3">
    <source>
        <dbReference type="EMBL" id="TLD68252.1"/>
    </source>
</evidence>
<dbReference type="InterPro" id="IPR007345">
    <property type="entry name" value="Polysacch_pyruvyl_Trfase"/>
</dbReference>
<feature type="signal peptide" evidence="1">
    <location>
        <begin position="1"/>
        <end position="26"/>
    </location>
</feature>
<protein>
    <submittedName>
        <fullName evidence="3">Polysaccharide pyruvyl transferase family protein</fullName>
    </submittedName>
</protein>